<sequence>MLKVFVYGTLKPGEINYQRYCDQVAEVQEAIAYGKLFALPFGYPAAIFPENYLVRGYVLSFLDSTVLTALDELEDYHPDRLASQNDYQRHRVEVYHSNLEPLAKVWTYSMSRQKIAAYGGVFIKNGWWDFKLDYIF</sequence>
<reference evidence="2 3" key="1">
    <citation type="submission" date="2015-02" db="EMBL/GenBank/DDBJ databases">
        <title>Draft genome of a novel marine cyanobacterium (Chroococcales) isolated from South Atlantic Ocean.</title>
        <authorList>
            <person name="Rigonato J."/>
            <person name="Alvarenga D.O."/>
            <person name="Branco L.H."/>
            <person name="Varani A.M."/>
            <person name="Brandini F.P."/>
            <person name="Fiore M.F."/>
        </authorList>
    </citation>
    <scope>NUCLEOTIDE SEQUENCE [LARGE SCALE GENOMIC DNA]</scope>
    <source>
        <strain evidence="2 3">CENA595</strain>
    </source>
</reference>
<comment type="caution">
    <text evidence="2">The sequence shown here is derived from an EMBL/GenBank/DDBJ whole genome shotgun (WGS) entry which is preliminary data.</text>
</comment>
<dbReference type="Proteomes" id="UP000032452">
    <property type="component" value="Unassembled WGS sequence"/>
</dbReference>
<dbReference type="SUPFAM" id="SSF110857">
    <property type="entry name" value="Gamma-glutamyl cyclotransferase-like"/>
    <property type="match status" value="1"/>
</dbReference>
<name>A0A0D8ZN13_9CYAN</name>
<dbReference type="InterPro" id="IPR036568">
    <property type="entry name" value="GGCT-like_sf"/>
</dbReference>
<organism evidence="2 3">
    <name type="scientific">Aliterella atlantica CENA595</name>
    <dbReference type="NCBI Taxonomy" id="1618023"/>
    <lineage>
        <taxon>Bacteria</taxon>
        <taxon>Bacillati</taxon>
        <taxon>Cyanobacteriota</taxon>
        <taxon>Cyanophyceae</taxon>
        <taxon>Chroococcidiopsidales</taxon>
        <taxon>Aliterellaceae</taxon>
        <taxon>Aliterella</taxon>
    </lineage>
</organism>
<dbReference type="EMBL" id="JYON01000026">
    <property type="protein sequence ID" value="KJH70183.1"/>
    <property type="molecule type" value="Genomic_DNA"/>
</dbReference>
<accession>A0A0D8ZN13</accession>
<dbReference type="STRING" id="1618023.UH38_19505"/>
<dbReference type="CDD" id="cd06661">
    <property type="entry name" value="GGCT_like"/>
    <property type="match status" value="1"/>
</dbReference>
<dbReference type="PATRIC" id="fig|1618023.3.peg.1912"/>
<protein>
    <recommendedName>
        <fullName evidence="1">Gamma-glutamylcyclotransferase AIG2-like domain-containing protein</fullName>
    </recommendedName>
</protein>
<dbReference type="RefSeq" id="WP_045056365.1">
    <property type="nucleotide sequence ID" value="NZ_CAWMDP010000019.1"/>
</dbReference>
<keyword evidence="3" id="KW-1185">Reference proteome</keyword>
<dbReference type="Pfam" id="PF06094">
    <property type="entry name" value="GGACT"/>
    <property type="match status" value="1"/>
</dbReference>
<evidence type="ECO:0000313" key="2">
    <source>
        <dbReference type="EMBL" id="KJH70183.1"/>
    </source>
</evidence>
<evidence type="ECO:0000259" key="1">
    <source>
        <dbReference type="Pfam" id="PF06094"/>
    </source>
</evidence>
<feature type="domain" description="Gamma-glutamylcyclotransferase AIG2-like" evidence="1">
    <location>
        <begin position="4"/>
        <end position="129"/>
    </location>
</feature>
<dbReference type="InterPro" id="IPR009288">
    <property type="entry name" value="AIG2-like_dom"/>
</dbReference>
<dbReference type="Gene3D" id="3.10.490.10">
    <property type="entry name" value="Gamma-glutamyl cyclotransferase-like"/>
    <property type="match status" value="1"/>
</dbReference>
<dbReference type="InterPro" id="IPR013024">
    <property type="entry name" value="GGCT-like"/>
</dbReference>
<dbReference type="OrthoDB" id="8538589at2"/>
<dbReference type="AlphaFoldDB" id="A0A0D8ZN13"/>
<gene>
    <name evidence="2" type="ORF">UH38_19505</name>
</gene>
<evidence type="ECO:0000313" key="3">
    <source>
        <dbReference type="Proteomes" id="UP000032452"/>
    </source>
</evidence>
<proteinExistence type="predicted"/>